<name>A0A2P6QRX7_ROSCH</name>
<gene>
    <name evidence="1" type="ORF">RchiOBHm_Chr4g0396941</name>
</gene>
<evidence type="ECO:0000313" key="2">
    <source>
        <dbReference type="Proteomes" id="UP000238479"/>
    </source>
</evidence>
<dbReference type="EMBL" id="PDCK01000042">
    <property type="protein sequence ID" value="PRQ36931.1"/>
    <property type="molecule type" value="Genomic_DNA"/>
</dbReference>
<proteinExistence type="predicted"/>
<sequence length="91" mass="10275">MNLDYLRAALCGRYQIPSHRFEAWILSVVPGANKEVPEVVLLVFGMVVSYNLKNGTLKKLMGLVPCQEAAVHNIKCHWYSVFPFIQTLSPI</sequence>
<evidence type="ECO:0000313" key="1">
    <source>
        <dbReference type="EMBL" id="PRQ36931.1"/>
    </source>
</evidence>
<protein>
    <submittedName>
        <fullName evidence="1">Uncharacterized protein</fullName>
    </submittedName>
</protein>
<accession>A0A2P6QRX7</accession>
<dbReference type="AlphaFoldDB" id="A0A2P6QRX7"/>
<organism evidence="1 2">
    <name type="scientific">Rosa chinensis</name>
    <name type="common">China rose</name>
    <dbReference type="NCBI Taxonomy" id="74649"/>
    <lineage>
        <taxon>Eukaryota</taxon>
        <taxon>Viridiplantae</taxon>
        <taxon>Streptophyta</taxon>
        <taxon>Embryophyta</taxon>
        <taxon>Tracheophyta</taxon>
        <taxon>Spermatophyta</taxon>
        <taxon>Magnoliopsida</taxon>
        <taxon>eudicotyledons</taxon>
        <taxon>Gunneridae</taxon>
        <taxon>Pentapetalae</taxon>
        <taxon>rosids</taxon>
        <taxon>fabids</taxon>
        <taxon>Rosales</taxon>
        <taxon>Rosaceae</taxon>
        <taxon>Rosoideae</taxon>
        <taxon>Rosoideae incertae sedis</taxon>
        <taxon>Rosa</taxon>
    </lineage>
</organism>
<reference evidence="1 2" key="1">
    <citation type="journal article" date="2018" name="Nat. Genet.">
        <title>The Rosa genome provides new insights in the design of modern roses.</title>
        <authorList>
            <person name="Bendahmane M."/>
        </authorList>
    </citation>
    <scope>NUCLEOTIDE SEQUENCE [LARGE SCALE GENOMIC DNA]</scope>
    <source>
        <strain evidence="2">cv. Old Blush</strain>
    </source>
</reference>
<comment type="caution">
    <text evidence="1">The sequence shown here is derived from an EMBL/GenBank/DDBJ whole genome shotgun (WGS) entry which is preliminary data.</text>
</comment>
<keyword evidence="2" id="KW-1185">Reference proteome</keyword>
<dbReference type="Gramene" id="PRQ36931">
    <property type="protein sequence ID" value="PRQ36931"/>
    <property type="gene ID" value="RchiOBHm_Chr4g0396941"/>
</dbReference>
<dbReference type="Proteomes" id="UP000238479">
    <property type="component" value="Chromosome 4"/>
</dbReference>